<evidence type="ECO:0000256" key="2">
    <source>
        <dbReference type="ARBA" id="ARBA00022490"/>
    </source>
</evidence>
<dbReference type="Pfam" id="PF02075">
    <property type="entry name" value="RuvC"/>
    <property type="match status" value="1"/>
</dbReference>
<dbReference type="SUPFAM" id="SSF53098">
    <property type="entry name" value="Ribonuclease H-like"/>
    <property type="match status" value="1"/>
</dbReference>
<dbReference type="InterPro" id="IPR036397">
    <property type="entry name" value="RNaseH_sf"/>
</dbReference>
<evidence type="ECO:0000256" key="10">
    <source>
        <dbReference type="ARBA" id="ARBA00023172"/>
    </source>
</evidence>
<dbReference type="GO" id="GO:0046872">
    <property type="term" value="F:metal ion binding"/>
    <property type="evidence" value="ECO:0007669"/>
    <property type="project" value="UniProtKB-KW"/>
</dbReference>
<organism evidence="12">
    <name type="scientific">marine sediment metagenome</name>
    <dbReference type="NCBI Taxonomy" id="412755"/>
    <lineage>
        <taxon>unclassified sequences</taxon>
        <taxon>metagenomes</taxon>
        <taxon>ecological metagenomes</taxon>
    </lineage>
</organism>
<keyword evidence="10" id="KW-0233">DNA recombination</keyword>
<dbReference type="CDD" id="cd16962">
    <property type="entry name" value="RuvC"/>
    <property type="match status" value="1"/>
</dbReference>
<reference evidence="12" key="1">
    <citation type="journal article" date="2014" name="Front. Microbiol.">
        <title>High frequency of phylogenetically diverse reductive dehalogenase-homologous genes in deep subseafloor sedimentary metagenomes.</title>
        <authorList>
            <person name="Kawai M."/>
            <person name="Futagami T."/>
            <person name="Toyoda A."/>
            <person name="Takaki Y."/>
            <person name="Nishi S."/>
            <person name="Hori S."/>
            <person name="Arai W."/>
            <person name="Tsubouchi T."/>
            <person name="Morono Y."/>
            <person name="Uchiyama I."/>
            <person name="Ito T."/>
            <person name="Fujiyama A."/>
            <person name="Inagaki F."/>
            <person name="Takami H."/>
        </authorList>
    </citation>
    <scope>NUCLEOTIDE SEQUENCE</scope>
    <source>
        <strain evidence="12">Expedition CK06-06</strain>
    </source>
</reference>
<evidence type="ECO:0000256" key="3">
    <source>
        <dbReference type="ARBA" id="ARBA00022722"/>
    </source>
</evidence>
<keyword evidence="7" id="KW-0378">Hydrolase</keyword>
<dbReference type="PROSITE" id="PS01321">
    <property type="entry name" value="RUVC"/>
    <property type="match status" value="1"/>
</dbReference>
<dbReference type="PRINTS" id="PR00696">
    <property type="entry name" value="RSOLVASERUVC"/>
</dbReference>
<evidence type="ECO:0000256" key="8">
    <source>
        <dbReference type="ARBA" id="ARBA00022842"/>
    </source>
</evidence>
<dbReference type="GO" id="GO:0006310">
    <property type="term" value="P:DNA recombination"/>
    <property type="evidence" value="ECO:0007669"/>
    <property type="project" value="UniProtKB-KW"/>
</dbReference>
<dbReference type="GO" id="GO:0003677">
    <property type="term" value="F:DNA binding"/>
    <property type="evidence" value="ECO:0007669"/>
    <property type="project" value="UniProtKB-KW"/>
</dbReference>
<dbReference type="GO" id="GO:0008821">
    <property type="term" value="F:crossover junction DNA endonuclease activity"/>
    <property type="evidence" value="ECO:0007669"/>
    <property type="project" value="InterPro"/>
</dbReference>
<evidence type="ECO:0000313" key="12">
    <source>
        <dbReference type="EMBL" id="GAG19564.1"/>
    </source>
</evidence>
<evidence type="ECO:0000256" key="5">
    <source>
        <dbReference type="ARBA" id="ARBA00022759"/>
    </source>
</evidence>
<dbReference type="GO" id="GO:0006281">
    <property type="term" value="P:DNA repair"/>
    <property type="evidence" value="ECO:0007669"/>
    <property type="project" value="UniProtKB-KW"/>
</dbReference>
<dbReference type="InterPro" id="IPR012337">
    <property type="entry name" value="RNaseH-like_sf"/>
</dbReference>
<keyword evidence="6" id="KW-0227">DNA damage</keyword>
<comment type="caution">
    <text evidence="12">The sequence shown here is derived from an EMBL/GenBank/DDBJ whole genome shotgun (WGS) entry which is preliminary data.</text>
</comment>
<dbReference type="AlphaFoldDB" id="X0VMI4"/>
<dbReference type="EMBL" id="BARS01036845">
    <property type="protein sequence ID" value="GAG19564.1"/>
    <property type="molecule type" value="Genomic_DNA"/>
</dbReference>
<protein>
    <submittedName>
        <fullName evidence="12">Uncharacterized protein</fullName>
    </submittedName>
</protein>
<keyword evidence="9" id="KW-0238">DNA-binding</keyword>
<dbReference type="InterPro" id="IPR020563">
    <property type="entry name" value="X-over_junc_endoDNase_Mg_BS"/>
</dbReference>
<sequence>TGYGIIEAGQGEFKLLEAGIIKSSPNEILSQKLSRIYKAIGEIIHEYKPTDLILEKLYSHYRHQMTAIAMAHARGVIALTTGEFPRMRLVSYSAKRVRKALTGNGNASKMQVARTVQSILNLKKLPTPADVSDALALSLAHAYITRGTRAR</sequence>
<comment type="similarity">
    <text evidence="1">Belongs to the RuvC family.</text>
</comment>
<proteinExistence type="inferred from homology"/>
<keyword evidence="8" id="KW-0460">Magnesium</keyword>
<gene>
    <name evidence="12" type="ORF">S01H1_56572</name>
</gene>
<keyword evidence="5" id="KW-0255">Endonuclease</keyword>
<accession>X0VMI4</accession>
<evidence type="ECO:0000256" key="6">
    <source>
        <dbReference type="ARBA" id="ARBA00022763"/>
    </source>
</evidence>
<evidence type="ECO:0000256" key="9">
    <source>
        <dbReference type="ARBA" id="ARBA00023125"/>
    </source>
</evidence>
<keyword evidence="3" id="KW-0540">Nuclease</keyword>
<feature type="non-terminal residue" evidence="12">
    <location>
        <position position="1"/>
    </location>
</feature>
<dbReference type="Gene3D" id="3.30.420.10">
    <property type="entry name" value="Ribonuclease H-like superfamily/Ribonuclease H"/>
    <property type="match status" value="1"/>
</dbReference>
<keyword evidence="4" id="KW-0479">Metal-binding</keyword>
<dbReference type="PANTHER" id="PTHR30194:SF3">
    <property type="entry name" value="CROSSOVER JUNCTION ENDODEOXYRIBONUCLEASE RUVC"/>
    <property type="match status" value="1"/>
</dbReference>
<evidence type="ECO:0000256" key="4">
    <source>
        <dbReference type="ARBA" id="ARBA00022723"/>
    </source>
</evidence>
<evidence type="ECO:0000256" key="7">
    <source>
        <dbReference type="ARBA" id="ARBA00022801"/>
    </source>
</evidence>
<keyword evidence="11" id="KW-0234">DNA repair</keyword>
<name>X0VMI4_9ZZZZ</name>
<dbReference type="InterPro" id="IPR002176">
    <property type="entry name" value="X-over_junc_endoDNase_RuvC"/>
</dbReference>
<evidence type="ECO:0000256" key="1">
    <source>
        <dbReference type="ARBA" id="ARBA00009518"/>
    </source>
</evidence>
<evidence type="ECO:0000256" key="11">
    <source>
        <dbReference type="ARBA" id="ARBA00023204"/>
    </source>
</evidence>
<keyword evidence="2" id="KW-0963">Cytoplasm</keyword>
<dbReference type="PANTHER" id="PTHR30194">
    <property type="entry name" value="CROSSOVER JUNCTION ENDODEOXYRIBONUCLEASE RUVC"/>
    <property type="match status" value="1"/>
</dbReference>